<accession>A0A1H4K7T2</accession>
<evidence type="ECO:0000313" key="2">
    <source>
        <dbReference type="Proteomes" id="UP000199064"/>
    </source>
</evidence>
<reference evidence="2" key="1">
    <citation type="submission" date="2016-10" db="EMBL/GenBank/DDBJ databases">
        <authorList>
            <person name="Varghese N."/>
            <person name="Submissions S."/>
        </authorList>
    </citation>
    <scope>NUCLEOTIDE SEQUENCE [LARGE SCALE GENOMIC DNA]</scope>
    <source>
        <strain evidence="2">ES.061</strain>
    </source>
</reference>
<keyword evidence="2" id="KW-1185">Reference proteome</keyword>
<organism evidence="1 2">
    <name type="scientific">Nitratireductor aquibiodomus</name>
    <dbReference type="NCBI Taxonomy" id="204799"/>
    <lineage>
        <taxon>Bacteria</taxon>
        <taxon>Pseudomonadati</taxon>
        <taxon>Pseudomonadota</taxon>
        <taxon>Alphaproteobacteria</taxon>
        <taxon>Hyphomicrobiales</taxon>
        <taxon>Phyllobacteriaceae</taxon>
        <taxon>Nitratireductor</taxon>
    </lineage>
</organism>
<protein>
    <submittedName>
        <fullName evidence="1">Uncharacterized protein</fullName>
    </submittedName>
</protein>
<proteinExistence type="predicted"/>
<dbReference type="AlphaFoldDB" id="A0A1H4K7T2"/>
<gene>
    <name evidence="1" type="ORF">SAMN05216452_2034</name>
</gene>
<dbReference type="EMBL" id="FNSL01000001">
    <property type="protein sequence ID" value="SEB54604.1"/>
    <property type="molecule type" value="Genomic_DNA"/>
</dbReference>
<evidence type="ECO:0000313" key="1">
    <source>
        <dbReference type="EMBL" id="SEB54604.1"/>
    </source>
</evidence>
<dbReference type="Proteomes" id="UP000199064">
    <property type="component" value="Unassembled WGS sequence"/>
</dbReference>
<name>A0A1H4K7T2_9HYPH</name>
<sequence length="75" mass="8615">MNAESRILSWARCWSLPPRASPLGLFWLNRMWAICLMAVARNLLFNVSISGGIRLFSEVKEKIVNTLNFRGQIIH</sequence>